<evidence type="ECO:0000313" key="1">
    <source>
        <dbReference type="Proteomes" id="UP000095282"/>
    </source>
</evidence>
<accession>A0A1I7UP70</accession>
<name>A0A1I7UP70_9PELO</name>
<evidence type="ECO:0000313" key="2">
    <source>
        <dbReference type="WBParaSite" id="Csp11.Scaffold630.g17952.t1"/>
    </source>
</evidence>
<organism evidence="1 2">
    <name type="scientific">Caenorhabditis tropicalis</name>
    <dbReference type="NCBI Taxonomy" id="1561998"/>
    <lineage>
        <taxon>Eukaryota</taxon>
        <taxon>Metazoa</taxon>
        <taxon>Ecdysozoa</taxon>
        <taxon>Nematoda</taxon>
        <taxon>Chromadorea</taxon>
        <taxon>Rhabditida</taxon>
        <taxon>Rhabditina</taxon>
        <taxon>Rhabditomorpha</taxon>
        <taxon>Rhabditoidea</taxon>
        <taxon>Rhabditidae</taxon>
        <taxon>Peloderinae</taxon>
        <taxon>Caenorhabditis</taxon>
    </lineage>
</organism>
<dbReference type="Proteomes" id="UP000095282">
    <property type="component" value="Unplaced"/>
</dbReference>
<protein>
    <submittedName>
        <fullName evidence="2">CFAP91 domain-containing protein</fullName>
    </submittedName>
</protein>
<keyword evidence="1" id="KW-1185">Reference proteome</keyword>
<dbReference type="WBParaSite" id="Csp11.Scaffold630.g17952.t1">
    <property type="protein sequence ID" value="Csp11.Scaffold630.g17952.t1"/>
    <property type="gene ID" value="Csp11.Scaffold630.g17952"/>
</dbReference>
<sequence length="185" mass="22547">MQEETDRAVLGLIEHDPEINQEPLFPPGTYIEPIKVNEETMKSIMVVEGENPKIEEQLRKAKELRKEQQRQWMLDQQRRYEFEQKQREWRINEKKLNPEPKLIEEVRKAEHDDWIASFRREVEETRKRKARENEWLREQKMKKFMAENPIELKQIVTVRKETVHGKLQQELKKYVEWTKSIAPSI</sequence>
<reference evidence="2" key="1">
    <citation type="submission" date="2016-11" db="UniProtKB">
        <authorList>
            <consortium name="WormBaseParasite"/>
        </authorList>
    </citation>
    <scope>IDENTIFICATION</scope>
</reference>
<dbReference type="AlphaFoldDB" id="A0A1I7UP70"/>
<proteinExistence type="predicted"/>